<dbReference type="GO" id="GO:0005739">
    <property type="term" value="C:mitochondrion"/>
    <property type="evidence" value="ECO:0007669"/>
    <property type="project" value="UniProtKB-SubCell"/>
</dbReference>
<comment type="subcellular location">
    <subcellularLocation>
        <location evidence="1 5">Mitochondrion</location>
    </subcellularLocation>
</comment>
<comment type="similarity">
    <text evidence="2 5">Belongs to the CMC family.</text>
</comment>
<dbReference type="OMA" id="RVEKYGH"/>
<gene>
    <name evidence="6" type="ORF">H696_00820</name>
</gene>
<dbReference type="RefSeq" id="XP_009492979.1">
    <property type="nucleotide sequence ID" value="XM_009494704.1"/>
</dbReference>
<protein>
    <recommendedName>
        <fullName evidence="5">COX assembly mitochondrial protein</fullName>
    </recommendedName>
</protein>
<evidence type="ECO:0000256" key="2">
    <source>
        <dbReference type="ARBA" id="ARBA00007347"/>
    </source>
</evidence>
<dbReference type="Pfam" id="PF08583">
    <property type="entry name" value="Cmc1"/>
    <property type="match status" value="1"/>
</dbReference>
<dbReference type="Proteomes" id="UP000030693">
    <property type="component" value="Unassembled WGS sequence"/>
</dbReference>
<reference evidence="6" key="1">
    <citation type="submission" date="2013-04" db="EMBL/GenBank/DDBJ databases">
        <title>The Genome Sequence of Fonticula alba ATCC 38817.</title>
        <authorList>
            <consortium name="The Broad Institute Genomics Platform"/>
            <person name="Russ C."/>
            <person name="Cuomo C."/>
            <person name="Burger G."/>
            <person name="Gray M.W."/>
            <person name="Holland P.W.H."/>
            <person name="King N."/>
            <person name="Lang F.B.F."/>
            <person name="Roger A.J."/>
            <person name="Ruiz-Trillo I."/>
            <person name="Brown M."/>
            <person name="Walker B."/>
            <person name="Young S."/>
            <person name="Zeng Q."/>
            <person name="Gargeya S."/>
            <person name="Fitzgerald M."/>
            <person name="Haas B."/>
            <person name="Abouelleil A."/>
            <person name="Allen A.W."/>
            <person name="Alvarado L."/>
            <person name="Arachchi H.M."/>
            <person name="Berlin A.M."/>
            <person name="Chapman S.B."/>
            <person name="Gainer-Dewar J."/>
            <person name="Goldberg J."/>
            <person name="Griggs A."/>
            <person name="Gujja S."/>
            <person name="Hansen M."/>
            <person name="Howarth C."/>
            <person name="Imamovic A."/>
            <person name="Ireland A."/>
            <person name="Larimer J."/>
            <person name="McCowan C."/>
            <person name="Murphy C."/>
            <person name="Pearson M."/>
            <person name="Poon T.W."/>
            <person name="Priest M."/>
            <person name="Roberts A."/>
            <person name="Saif S."/>
            <person name="Shea T."/>
            <person name="Sisk P."/>
            <person name="Sykes S."/>
            <person name="Wortman J."/>
            <person name="Nusbaum C."/>
            <person name="Birren B."/>
        </authorList>
    </citation>
    <scope>NUCLEOTIDE SEQUENCE [LARGE SCALE GENOMIC DNA]</scope>
    <source>
        <strain evidence="6">ATCC 38817</strain>
    </source>
</reference>
<proteinExistence type="inferred from homology"/>
<dbReference type="GeneID" id="20525545"/>
<evidence type="ECO:0000256" key="3">
    <source>
        <dbReference type="ARBA" id="ARBA00023128"/>
    </source>
</evidence>
<keyword evidence="3 5" id="KW-0496">Mitochondrion</keyword>
<dbReference type="PROSITE" id="PS51808">
    <property type="entry name" value="CHCH"/>
    <property type="match status" value="1"/>
</dbReference>
<accession>A0A058ZH63</accession>
<evidence type="ECO:0000256" key="5">
    <source>
        <dbReference type="RuleBase" id="RU364104"/>
    </source>
</evidence>
<dbReference type="InterPro" id="IPR013892">
    <property type="entry name" value="Cyt_c_biogenesis_Cmc1-like"/>
</dbReference>
<keyword evidence="4" id="KW-1015">Disulfide bond</keyword>
<evidence type="ECO:0000313" key="6">
    <source>
        <dbReference type="EMBL" id="KCV73278.1"/>
    </source>
</evidence>
<evidence type="ECO:0000256" key="1">
    <source>
        <dbReference type="ARBA" id="ARBA00004173"/>
    </source>
</evidence>
<dbReference type="AlphaFoldDB" id="A0A058ZH63"/>
<dbReference type="EMBL" id="KB932201">
    <property type="protein sequence ID" value="KCV73278.1"/>
    <property type="molecule type" value="Genomic_DNA"/>
</dbReference>
<sequence>MHPNLDSYKFDYCAEVINALQECHRTHRLKRFFGVCTPLKESLSECLTQDYRMKQAENSAKARAKKEKMRKFNEELGI</sequence>
<keyword evidence="7" id="KW-1185">Reference proteome</keyword>
<dbReference type="OrthoDB" id="532630at2759"/>
<evidence type="ECO:0000256" key="4">
    <source>
        <dbReference type="ARBA" id="ARBA00023157"/>
    </source>
</evidence>
<evidence type="ECO:0000313" key="7">
    <source>
        <dbReference type="Proteomes" id="UP000030693"/>
    </source>
</evidence>
<dbReference type="PANTHER" id="PTHR22977">
    <property type="entry name" value="COX ASSEMBLY MITOCHONDRIAL PROTEIN"/>
    <property type="match status" value="1"/>
</dbReference>
<organism evidence="6">
    <name type="scientific">Fonticula alba</name>
    <name type="common">Slime mold</name>
    <dbReference type="NCBI Taxonomy" id="691883"/>
    <lineage>
        <taxon>Eukaryota</taxon>
        <taxon>Rotosphaerida</taxon>
        <taxon>Fonticulaceae</taxon>
        <taxon>Fonticula</taxon>
    </lineage>
</organism>
<dbReference type="PANTHER" id="PTHR22977:SF1">
    <property type="entry name" value="COX ASSEMBLY MITOCHONDRIAL PROTEIN 2 HOMOLOG"/>
    <property type="match status" value="1"/>
</dbReference>
<name>A0A058ZH63_FONAL</name>
<dbReference type="STRING" id="691883.A0A058ZH63"/>